<keyword evidence="9" id="KW-0961">Cell wall biogenesis/degradation</keyword>
<evidence type="ECO:0000259" key="11">
    <source>
        <dbReference type="SMART" id="SM00047"/>
    </source>
</evidence>
<dbReference type="InterPro" id="IPR019301">
    <property type="entry name" value="Flagellar_prot_FlgJ_N"/>
</dbReference>
<keyword evidence="7 12" id="KW-0378">Hydrolase</keyword>
<comment type="subcellular location">
    <subcellularLocation>
        <location evidence="2">Periplasm</location>
    </subcellularLocation>
</comment>
<keyword evidence="13" id="KW-1185">Reference proteome</keyword>
<reference evidence="13" key="1">
    <citation type="journal article" date="2019" name="Int. J. Syst. Evol. Microbiol.">
        <title>The Global Catalogue of Microorganisms (GCM) 10K type strain sequencing project: providing services to taxonomists for standard genome sequencing and annotation.</title>
        <authorList>
            <consortium name="The Broad Institute Genomics Platform"/>
            <consortium name="The Broad Institute Genome Sequencing Center for Infectious Disease"/>
            <person name="Wu L."/>
            <person name="Ma J."/>
        </authorList>
    </citation>
    <scope>NUCLEOTIDE SEQUENCE [LARGE SCALE GENOMIC DNA]</scope>
    <source>
        <strain evidence="13">CCUG 58411</strain>
    </source>
</reference>
<comment type="function">
    <text evidence="1">Flagellum-specific muramidase which hydrolyzes the peptidoglycan layer to assemble the rod structure in the periplasmic space.</text>
</comment>
<keyword evidence="8" id="KW-0326">Glycosidase</keyword>
<dbReference type="NCBIfam" id="TIGR02541">
    <property type="entry name" value="flagell_FlgJ"/>
    <property type="match status" value="1"/>
</dbReference>
<evidence type="ECO:0000256" key="7">
    <source>
        <dbReference type="ARBA" id="ARBA00022801"/>
    </source>
</evidence>
<dbReference type="PANTHER" id="PTHR33308">
    <property type="entry name" value="PEPTIDOGLYCAN HYDROLASE FLGJ"/>
    <property type="match status" value="1"/>
</dbReference>
<gene>
    <name evidence="12" type="primary">flgJ</name>
    <name evidence="12" type="ORF">ACFQ2T_03360</name>
</gene>
<dbReference type="EMBL" id="JBHTLN010000001">
    <property type="protein sequence ID" value="MFD1121530.1"/>
    <property type="molecule type" value="Genomic_DNA"/>
</dbReference>
<comment type="similarity">
    <text evidence="4">In the C-terminal section; belongs to the glycosyl hydrolase 73 family.</text>
</comment>
<keyword evidence="6" id="KW-0574">Periplasm</keyword>
<dbReference type="Proteomes" id="UP001597206">
    <property type="component" value="Unassembled WGS sequence"/>
</dbReference>
<evidence type="ECO:0000256" key="3">
    <source>
        <dbReference type="ARBA" id="ARBA00006880"/>
    </source>
</evidence>
<evidence type="ECO:0000313" key="12">
    <source>
        <dbReference type="EMBL" id="MFD1121530.1"/>
    </source>
</evidence>
<evidence type="ECO:0000256" key="6">
    <source>
        <dbReference type="ARBA" id="ARBA00022764"/>
    </source>
</evidence>
<feature type="domain" description="Mannosyl-glycoprotein endo-beta-N-acetylglucosamidase-like" evidence="11">
    <location>
        <begin position="199"/>
        <end position="354"/>
    </location>
</feature>
<accession>A0ABW3PGR8</accession>
<evidence type="ECO:0000313" key="13">
    <source>
        <dbReference type="Proteomes" id="UP001597206"/>
    </source>
</evidence>
<protein>
    <recommendedName>
        <fullName evidence="5">Peptidoglycan hydrolase FlgJ</fullName>
    </recommendedName>
    <alternativeName>
        <fullName evidence="10">Muramidase FlgJ</fullName>
    </alternativeName>
</protein>
<dbReference type="GO" id="GO:0016787">
    <property type="term" value="F:hydrolase activity"/>
    <property type="evidence" value="ECO:0007669"/>
    <property type="project" value="UniProtKB-KW"/>
</dbReference>
<dbReference type="SMART" id="SM00047">
    <property type="entry name" value="LYZ2"/>
    <property type="match status" value="1"/>
</dbReference>
<dbReference type="Pfam" id="PF10135">
    <property type="entry name" value="Rod-binding"/>
    <property type="match status" value="1"/>
</dbReference>
<evidence type="ECO:0000256" key="9">
    <source>
        <dbReference type="ARBA" id="ARBA00023316"/>
    </source>
</evidence>
<dbReference type="PANTHER" id="PTHR33308:SF9">
    <property type="entry name" value="PEPTIDOGLYCAN HYDROLASE FLGJ"/>
    <property type="match status" value="1"/>
</dbReference>
<name>A0ABW3PGR8_9PROT</name>
<dbReference type="Gene3D" id="2.10.70.40">
    <property type="entry name" value="peptidoglycan hydrolase"/>
    <property type="match status" value="1"/>
</dbReference>
<dbReference type="Pfam" id="PF01832">
    <property type="entry name" value="Glucosaminidase"/>
    <property type="match status" value="1"/>
</dbReference>
<dbReference type="PRINTS" id="PR01002">
    <property type="entry name" value="FLGFLGJ"/>
</dbReference>
<dbReference type="RefSeq" id="WP_379030500.1">
    <property type="nucleotide sequence ID" value="NZ_JBHTLN010000001.1"/>
</dbReference>
<dbReference type="InterPro" id="IPR051056">
    <property type="entry name" value="Glycosyl_Hydrolase_73"/>
</dbReference>
<evidence type="ECO:0000256" key="10">
    <source>
        <dbReference type="ARBA" id="ARBA00030835"/>
    </source>
</evidence>
<organism evidence="12 13">
    <name type="scientific">Methylophilus flavus</name>
    <dbReference type="NCBI Taxonomy" id="640084"/>
    <lineage>
        <taxon>Bacteria</taxon>
        <taxon>Pseudomonadati</taxon>
        <taxon>Pseudomonadota</taxon>
        <taxon>Betaproteobacteria</taxon>
        <taxon>Nitrosomonadales</taxon>
        <taxon>Methylophilaceae</taxon>
        <taxon>Methylophilus</taxon>
    </lineage>
</organism>
<keyword evidence="12" id="KW-0966">Cell projection</keyword>
<evidence type="ECO:0000256" key="1">
    <source>
        <dbReference type="ARBA" id="ARBA00002954"/>
    </source>
</evidence>
<comment type="similarity">
    <text evidence="3">In the N-terminal section; belongs to the FlgJ family.</text>
</comment>
<keyword evidence="12" id="KW-0282">Flagellum</keyword>
<sequence>MQPRVDPNSLAIDGSALNGLKNAKSDSPEAIRAVARQFEGVLMNMMLKSMRDTVPQDGITDNEQSKMFMGMLDQQLTTQLSQKGMGLTEVLVRQLSKFSPKPAEETDKTKTQLHDTKNNLVNGLSSSNPSSGKTVLMQAAQKIREAYQQWDATTPDTTKADNDTAWARGIPELPPLMEEAQENVKNFTLPQAAPLATAMSEVASKTQQFIQRMLPHAQAASSDSGIPAKFMIGQAALESGWGKHEIKTTNGVNSHNLFGIKADASWKGKVANSVTTEYVNGVKETRVEKFRAYDSYSDAFKDYAKLISQNPRYEKAMSNTHDASAYAHALQRAGYATDPQYGKKLTQVIKHLQS</sequence>
<evidence type="ECO:0000256" key="2">
    <source>
        <dbReference type="ARBA" id="ARBA00004418"/>
    </source>
</evidence>
<dbReference type="Gene3D" id="1.10.530.10">
    <property type="match status" value="1"/>
</dbReference>
<proteinExistence type="inferred from homology"/>
<evidence type="ECO:0000256" key="5">
    <source>
        <dbReference type="ARBA" id="ARBA00013433"/>
    </source>
</evidence>
<keyword evidence="12" id="KW-0969">Cilium</keyword>
<evidence type="ECO:0000256" key="8">
    <source>
        <dbReference type="ARBA" id="ARBA00023295"/>
    </source>
</evidence>
<dbReference type="InterPro" id="IPR013377">
    <property type="entry name" value="FlgJ"/>
</dbReference>
<dbReference type="InterPro" id="IPR002901">
    <property type="entry name" value="MGlyc_endo_b_GlcNAc-like_dom"/>
</dbReference>
<comment type="caution">
    <text evidence="12">The sequence shown here is derived from an EMBL/GenBank/DDBJ whole genome shotgun (WGS) entry which is preliminary data.</text>
</comment>
<evidence type="ECO:0000256" key="4">
    <source>
        <dbReference type="ARBA" id="ARBA00007974"/>
    </source>
</evidence>